<dbReference type="CDD" id="cd01335">
    <property type="entry name" value="Radical_SAM"/>
    <property type="match status" value="1"/>
</dbReference>
<dbReference type="SFLD" id="SFLDS00029">
    <property type="entry name" value="Radical_SAM"/>
    <property type="match status" value="1"/>
</dbReference>
<feature type="domain" description="Radical SAM core" evidence="5">
    <location>
        <begin position="2"/>
        <end position="243"/>
    </location>
</feature>
<evidence type="ECO:0000259" key="5">
    <source>
        <dbReference type="PROSITE" id="PS51918"/>
    </source>
</evidence>
<proteinExistence type="predicted"/>
<dbReference type="EMBL" id="JAHUVW010000004">
    <property type="protein sequence ID" value="MBV7674192.1"/>
    <property type="molecule type" value="Genomic_DNA"/>
</dbReference>
<evidence type="ECO:0000256" key="1">
    <source>
        <dbReference type="ARBA" id="ARBA00022691"/>
    </source>
</evidence>
<keyword evidence="1" id="KW-0949">S-adenosyl-L-methionine</keyword>
<dbReference type="InterPro" id="IPR050377">
    <property type="entry name" value="Radical_SAM_PqqE_MftC-like"/>
</dbReference>
<dbReference type="Gene3D" id="3.20.20.70">
    <property type="entry name" value="Aldolase class I"/>
    <property type="match status" value="1"/>
</dbReference>
<dbReference type="Pfam" id="PF04055">
    <property type="entry name" value="Radical_SAM"/>
    <property type="match status" value="1"/>
</dbReference>
<dbReference type="PANTHER" id="PTHR11228:SF7">
    <property type="entry name" value="PQQA PEPTIDE CYCLASE"/>
    <property type="match status" value="1"/>
</dbReference>
<evidence type="ECO:0000256" key="4">
    <source>
        <dbReference type="ARBA" id="ARBA00023014"/>
    </source>
</evidence>
<protein>
    <submittedName>
        <fullName evidence="6">Radical SAM protein</fullName>
    </submittedName>
</protein>
<gene>
    <name evidence="6" type="ORF">STHAL_32610</name>
</gene>
<dbReference type="RefSeq" id="WP_228873906.1">
    <property type="nucleotide sequence ID" value="NZ_JAHUVW010000004.1"/>
</dbReference>
<dbReference type="SUPFAM" id="SSF102114">
    <property type="entry name" value="Radical SAM enzymes"/>
    <property type="match status" value="1"/>
</dbReference>
<name>A0ABS6U0X6_STRHA</name>
<keyword evidence="3" id="KW-0408">Iron</keyword>
<accession>A0ABS6U0X6</accession>
<keyword evidence="2" id="KW-0479">Metal-binding</keyword>
<dbReference type="InterPro" id="IPR013785">
    <property type="entry name" value="Aldolase_TIM"/>
</dbReference>
<dbReference type="InterPro" id="IPR058240">
    <property type="entry name" value="rSAM_sf"/>
</dbReference>
<reference evidence="6 7" key="1">
    <citation type="submission" date="2021-07" db="EMBL/GenBank/DDBJ databases">
        <title>Sequencing Streptomyces halstedii LGO-A4 genome an citrus endophytic actinomycete.</title>
        <authorList>
            <person name="Samborskyy M."/>
            <person name="Scott N."/>
            <person name="Deglau R."/>
            <person name="Dickens S."/>
            <person name="Oliveira L.G."/>
        </authorList>
    </citation>
    <scope>NUCLEOTIDE SEQUENCE [LARGE SCALE GENOMIC DNA]</scope>
    <source>
        <strain evidence="6 7">LGO-A4</strain>
    </source>
</reference>
<dbReference type="PANTHER" id="PTHR11228">
    <property type="entry name" value="RADICAL SAM DOMAIN PROTEIN"/>
    <property type="match status" value="1"/>
</dbReference>
<dbReference type="SFLD" id="SFLDG01067">
    <property type="entry name" value="SPASM/twitch_domain_containing"/>
    <property type="match status" value="1"/>
</dbReference>
<dbReference type="PROSITE" id="PS51918">
    <property type="entry name" value="RADICAL_SAM"/>
    <property type="match status" value="1"/>
</dbReference>
<keyword evidence="4" id="KW-0411">Iron-sulfur</keyword>
<sequence length="347" mass="37512">MKPDRPITLLWSLRSLCDLACPSCYFGDPLIHQIEPPTKVGTLSHLSPHDLKRREVLAFARTLKDSAVGRIFVAGGEPLNWPGILDTLKIIKDAGIEVVVCTNGIPLTRPNLLQSLLDLGIDAFSVSLDSTEAKFNDWMRPDPKGQHGWQDVVDGIRALTAARTGDGPRIGIYTVITRLNINQIPAMGQFAADLGADYYVPQPIALEDDHLHHEQLSLRPEDTSALNGAFAELYDAGLPLTLPADSYPGQVTASVPRTTSTVKGCFGGRTLHFIQPDGAIWDCVSSLRIGATPPAARRTIRGHSAAELFPAPTACAGDCPLASYECVNMWPLMDFSRILTPGSRSAA</sequence>
<dbReference type="Proteomes" id="UP000735541">
    <property type="component" value="Unassembled WGS sequence"/>
</dbReference>
<evidence type="ECO:0000256" key="3">
    <source>
        <dbReference type="ARBA" id="ARBA00023004"/>
    </source>
</evidence>
<dbReference type="InterPro" id="IPR007197">
    <property type="entry name" value="rSAM"/>
</dbReference>
<evidence type="ECO:0000313" key="7">
    <source>
        <dbReference type="Proteomes" id="UP000735541"/>
    </source>
</evidence>
<evidence type="ECO:0000313" key="6">
    <source>
        <dbReference type="EMBL" id="MBV7674192.1"/>
    </source>
</evidence>
<evidence type="ECO:0000256" key="2">
    <source>
        <dbReference type="ARBA" id="ARBA00022723"/>
    </source>
</evidence>
<keyword evidence="7" id="KW-1185">Reference proteome</keyword>
<organism evidence="6 7">
    <name type="scientific">Streptomyces halstedii</name>
    <dbReference type="NCBI Taxonomy" id="1944"/>
    <lineage>
        <taxon>Bacteria</taxon>
        <taxon>Bacillati</taxon>
        <taxon>Actinomycetota</taxon>
        <taxon>Actinomycetes</taxon>
        <taxon>Kitasatosporales</taxon>
        <taxon>Streptomycetaceae</taxon>
        <taxon>Streptomyces</taxon>
    </lineage>
</organism>
<comment type="caution">
    <text evidence="6">The sequence shown here is derived from an EMBL/GenBank/DDBJ whole genome shotgun (WGS) entry which is preliminary data.</text>
</comment>